<dbReference type="Pfam" id="PF20150">
    <property type="entry name" value="2EXR"/>
    <property type="match status" value="1"/>
</dbReference>
<dbReference type="EMBL" id="KQ947441">
    <property type="protein sequence ID" value="KUJ07119.1"/>
    <property type="molecule type" value="Genomic_DNA"/>
</dbReference>
<dbReference type="PANTHER" id="PTHR35910:SF6">
    <property type="entry name" value="2EXR DOMAIN-CONTAINING PROTEIN"/>
    <property type="match status" value="1"/>
</dbReference>
<gene>
    <name evidence="2" type="ORF">LY89DRAFT_678087</name>
</gene>
<dbReference type="AlphaFoldDB" id="A0A132B554"/>
<evidence type="ECO:0000313" key="2">
    <source>
        <dbReference type="EMBL" id="KUJ07119.1"/>
    </source>
</evidence>
<dbReference type="OrthoDB" id="3513892at2759"/>
<proteinExistence type="predicted"/>
<evidence type="ECO:0000313" key="3">
    <source>
        <dbReference type="Proteomes" id="UP000070700"/>
    </source>
</evidence>
<dbReference type="PANTHER" id="PTHR35910">
    <property type="entry name" value="2EXR DOMAIN-CONTAINING PROTEIN"/>
    <property type="match status" value="1"/>
</dbReference>
<dbReference type="InParanoid" id="A0A132B554"/>
<organism evidence="2 3">
    <name type="scientific">Mollisia scopiformis</name>
    <name type="common">Conifer needle endophyte fungus</name>
    <name type="synonym">Phialocephala scopiformis</name>
    <dbReference type="NCBI Taxonomy" id="149040"/>
    <lineage>
        <taxon>Eukaryota</taxon>
        <taxon>Fungi</taxon>
        <taxon>Dikarya</taxon>
        <taxon>Ascomycota</taxon>
        <taxon>Pezizomycotina</taxon>
        <taxon>Leotiomycetes</taxon>
        <taxon>Helotiales</taxon>
        <taxon>Mollisiaceae</taxon>
        <taxon>Mollisia</taxon>
    </lineage>
</organism>
<accession>A0A132B554</accession>
<sequence length="271" mass="30998">MTPNTFHKFPKLSLELRWMVWGFALPEAQVVEIEWSSRTQSWFCPTESAHKPNSFLETCKESREYYLRDWIPLATDFGSDSPHHSLMRSHLAANIKFPVVYFNPSIDTIYAHSNSGRLPDAAVEAFPLIFGLRHLAIVRLMALRITMDIHRGWRQIGRSALDNLTKMTRELKDLDTVTIVDNNGPVRYKSWKRHCRGAIELRERSTFSRTYIPSRASSGLEAALSKSHIKVVEAGIWRGGKHMGEWARFFDEQGQSGDIIQPEISGGVLRS</sequence>
<dbReference type="Proteomes" id="UP000070700">
    <property type="component" value="Unassembled WGS sequence"/>
</dbReference>
<name>A0A132B554_MOLSC</name>
<dbReference type="GeneID" id="28823448"/>
<dbReference type="KEGG" id="psco:LY89DRAFT_678087"/>
<evidence type="ECO:0000259" key="1">
    <source>
        <dbReference type="Pfam" id="PF20150"/>
    </source>
</evidence>
<protein>
    <recommendedName>
        <fullName evidence="1">2EXR domain-containing protein</fullName>
    </recommendedName>
</protein>
<feature type="domain" description="2EXR" evidence="1">
    <location>
        <begin position="6"/>
        <end position="109"/>
    </location>
</feature>
<dbReference type="RefSeq" id="XP_018061474.1">
    <property type="nucleotide sequence ID" value="XM_018213722.1"/>
</dbReference>
<dbReference type="InterPro" id="IPR045518">
    <property type="entry name" value="2EXR"/>
</dbReference>
<keyword evidence="3" id="KW-1185">Reference proteome</keyword>
<reference evidence="2 3" key="1">
    <citation type="submission" date="2015-10" db="EMBL/GenBank/DDBJ databases">
        <title>Full genome of DAOMC 229536 Phialocephala scopiformis, a fungal endophyte of spruce producing the potent anti-insectan compound rugulosin.</title>
        <authorList>
            <consortium name="DOE Joint Genome Institute"/>
            <person name="Walker A.K."/>
            <person name="Frasz S.L."/>
            <person name="Seifert K.A."/>
            <person name="Miller J.D."/>
            <person name="Mondo S.J."/>
            <person name="Labutti K."/>
            <person name="Lipzen A."/>
            <person name="Dockter R."/>
            <person name="Kennedy M."/>
            <person name="Grigoriev I.V."/>
            <person name="Spatafora J.W."/>
        </authorList>
    </citation>
    <scope>NUCLEOTIDE SEQUENCE [LARGE SCALE GENOMIC DNA]</scope>
    <source>
        <strain evidence="2 3">CBS 120377</strain>
    </source>
</reference>